<dbReference type="GO" id="GO:0005886">
    <property type="term" value="C:plasma membrane"/>
    <property type="evidence" value="ECO:0007669"/>
    <property type="project" value="UniProtKB-SubCell"/>
</dbReference>
<feature type="transmembrane region" description="Helical" evidence="8">
    <location>
        <begin position="109"/>
        <end position="130"/>
    </location>
</feature>
<feature type="transmembrane region" description="Helical" evidence="8">
    <location>
        <begin position="142"/>
        <end position="163"/>
    </location>
</feature>
<dbReference type="GO" id="GO:0008360">
    <property type="term" value="P:regulation of cell shape"/>
    <property type="evidence" value="ECO:0007669"/>
    <property type="project" value="UniProtKB-KW"/>
</dbReference>
<keyword evidence="7 8" id="KW-0472">Membrane</keyword>
<dbReference type="EMBL" id="JAQONE010000011">
    <property type="protein sequence ID" value="MDC2829466.1"/>
    <property type="molecule type" value="Genomic_DNA"/>
</dbReference>
<dbReference type="AlphaFoldDB" id="A0AAJ1M9Y3"/>
<evidence type="ECO:0000313" key="10">
    <source>
        <dbReference type="Proteomes" id="UP001220670"/>
    </source>
</evidence>
<dbReference type="Proteomes" id="UP001220670">
    <property type="component" value="Unassembled WGS sequence"/>
</dbReference>
<evidence type="ECO:0000256" key="8">
    <source>
        <dbReference type="SAM" id="Phobius"/>
    </source>
</evidence>
<accession>A0AAJ1M9Y3</accession>
<evidence type="ECO:0000313" key="9">
    <source>
        <dbReference type="EMBL" id="MDC2829466.1"/>
    </source>
</evidence>
<evidence type="ECO:0000256" key="5">
    <source>
        <dbReference type="ARBA" id="ARBA00022960"/>
    </source>
</evidence>
<evidence type="ECO:0000256" key="7">
    <source>
        <dbReference type="ARBA" id="ARBA00023136"/>
    </source>
</evidence>
<reference evidence="9" key="1">
    <citation type="submission" date="2023-01" db="EMBL/GenBank/DDBJ databases">
        <title>Genome analysis of 13 Lactobacillus isolated from gut of wild boar.</title>
        <authorList>
            <person name="Papp P."/>
            <person name="Libisch B."/>
            <person name="Nagy T."/>
            <person name="Olasz F."/>
        </authorList>
    </citation>
    <scope>NUCLEOTIDE SEQUENCE</scope>
    <source>
        <strain evidence="9">F146</strain>
    </source>
</reference>
<protein>
    <submittedName>
        <fullName evidence="9">Rod shape-determining protein MreD</fullName>
    </submittedName>
</protein>
<keyword evidence="4 8" id="KW-0812">Transmembrane</keyword>
<evidence type="ECO:0000256" key="2">
    <source>
        <dbReference type="ARBA" id="ARBA00007776"/>
    </source>
</evidence>
<proteinExistence type="inferred from homology"/>
<dbReference type="Pfam" id="PF04093">
    <property type="entry name" value="MreD"/>
    <property type="match status" value="1"/>
</dbReference>
<comment type="similarity">
    <text evidence="2">Belongs to the MreD family.</text>
</comment>
<keyword evidence="6 8" id="KW-1133">Transmembrane helix</keyword>
<evidence type="ECO:0000256" key="4">
    <source>
        <dbReference type="ARBA" id="ARBA00022692"/>
    </source>
</evidence>
<comment type="subcellular location">
    <subcellularLocation>
        <location evidence="1">Cell membrane</location>
        <topology evidence="1">Multi-pass membrane protein</topology>
    </subcellularLocation>
</comment>
<keyword evidence="5" id="KW-0133">Cell shape</keyword>
<dbReference type="RefSeq" id="WP_272208628.1">
    <property type="nucleotide sequence ID" value="NZ_JAQOMV010000021.1"/>
</dbReference>
<evidence type="ECO:0000256" key="6">
    <source>
        <dbReference type="ARBA" id="ARBA00022989"/>
    </source>
</evidence>
<evidence type="ECO:0000256" key="3">
    <source>
        <dbReference type="ARBA" id="ARBA00022475"/>
    </source>
</evidence>
<comment type="caution">
    <text evidence="9">The sequence shown here is derived from an EMBL/GenBank/DDBJ whole genome shotgun (WGS) entry which is preliminary data.</text>
</comment>
<name>A0AAJ1M9Y3_LIMMU</name>
<keyword evidence="3" id="KW-1003">Cell membrane</keyword>
<feature type="transmembrane region" description="Helical" evidence="8">
    <location>
        <begin position="67"/>
        <end position="89"/>
    </location>
</feature>
<feature type="transmembrane region" description="Helical" evidence="8">
    <location>
        <begin position="36"/>
        <end position="55"/>
    </location>
</feature>
<dbReference type="InterPro" id="IPR007227">
    <property type="entry name" value="Cell_shape_determining_MreD"/>
</dbReference>
<sequence length="178" mass="20249">MYRLSRLKYVFPLGLFVALFLDGSLSKIFADFFFHYPYAMVSQLVIVWLVCAYFFEGDVQIPLMGFAVAAGIVCDLYYSGILGLFMFLYPMVVGLTKLLAKYMTPSFPIIILIFLIDLVVFELFNYWAYAAIGIAKVGLTGFLLDTLLPTLALNLVYLIVLYLPLQKLITWAADTERR</sequence>
<organism evidence="9 10">
    <name type="scientific">Limosilactobacillus mucosae</name>
    <name type="common">Lactobacillus mucosae</name>
    <dbReference type="NCBI Taxonomy" id="97478"/>
    <lineage>
        <taxon>Bacteria</taxon>
        <taxon>Bacillati</taxon>
        <taxon>Bacillota</taxon>
        <taxon>Bacilli</taxon>
        <taxon>Lactobacillales</taxon>
        <taxon>Lactobacillaceae</taxon>
        <taxon>Limosilactobacillus</taxon>
    </lineage>
</organism>
<evidence type="ECO:0000256" key="1">
    <source>
        <dbReference type="ARBA" id="ARBA00004651"/>
    </source>
</evidence>
<dbReference type="NCBIfam" id="TIGR03426">
    <property type="entry name" value="shape_MreD"/>
    <property type="match status" value="1"/>
</dbReference>
<gene>
    <name evidence="9" type="primary">mreD</name>
    <name evidence="9" type="ORF">PO250_03920</name>
</gene>